<reference evidence="1 2" key="1">
    <citation type="submission" date="2016-03" db="EMBL/GenBank/DDBJ databases">
        <title>Acetic acid bacteria sequencing.</title>
        <authorList>
            <person name="Brandt J."/>
            <person name="Jakob F."/>
            <person name="Vogel R.F."/>
        </authorList>
    </citation>
    <scope>NUCLEOTIDE SEQUENCE [LARGE SCALE GENOMIC DNA]</scope>
    <source>
        <strain evidence="1 2">NBRC 101099</strain>
    </source>
</reference>
<dbReference type="Proteomes" id="UP000188604">
    <property type="component" value="Chromosome"/>
</dbReference>
<gene>
    <name evidence="1" type="ORF">A0U93_15215</name>
</gene>
<keyword evidence="2" id="KW-1185">Reference proteome</keyword>
<proteinExistence type="predicted"/>
<evidence type="ECO:0000313" key="1">
    <source>
        <dbReference type="EMBL" id="AQS89038.1"/>
    </source>
</evidence>
<sequence>MAQRHPATFFPWASPIPRETTKFRAAVPVHVRTGEAEPPPPHFDPLPELGASIRERPLLAPPMMPMKPGEPSIQ</sequence>
<protein>
    <submittedName>
        <fullName evidence="1">Uncharacterized protein</fullName>
    </submittedName>
</protein>
<dbReference type="KEGG" id="nch:A0U93_15215"/>
<name>A0A1U9KT80_9PROT</name>
<dbReference type="STRING" id="320497.A0U93_15215"/>
<dbReference type="EMBL" id="CP014691">
    <property type="protein sequence ID" value="AQS89038.1"/>
    <property type="molecule type" value="Genomic_DNA"/>
</dbReference>
<organism evidence="1 2">
    <name type="scientific">Neoasaia chiangmaiensis</name>
    <dbReference type="NCBI Taxonomy" id="320497"/>
    <lineage>
        <taxon>Bacteria</taxon>
        <taxon>Pseudomonadati</taxon>
        <taxon>Pseudomonadota</taxon>
        <taxon>Alphaproteobacteria</taxon>
        <taxon>Acetobacterales</taxon>
        <taxon>Acetobacteraceae</taxon>
        <taxon>Neoasaia</taxon>
    </lineage>
</organism>
<evidence type="ECO:0000313" key="2">
    <source>
        <dbReference type="Proteomes" id="UP000188604"/>
    </source>
</evidence>
<dbReference type="AlphaFoldDB" id="A0A1U9KT80"/>
<accession>A0A1U9KT80</accession>